<dbReference type="SUPFAM" id="SSF55048">
    <property type="entry name" value="Probable ACP-binding domain of malonyl-CoA ACP transacylase"/>
    <property type="match status" value="1"/>
</dbReference>
<evidence type="ECO:0000256" key="5">
    <source>
        <dbReference type="ARBA" id="ARBA00022679"/>
    </source>
</evidence>
<dbReference type="Gene3D" id="1.10.1200.10">
    <property type="entry name" value="ACP-like"/>
    <property type="match status" value="1"/>
</dbReference>
<dbReference type="InterPro" id="IPR009081">
    <property type="entry name" value="PP-bd_ACP"/>
</dbReference>
<dbReference type="Pfam" id="PF00698">
    <property type="entry name" value="Acyl_transf_1"/>
    <property type="match status" value="1"/>
</dbReference>
<dbReference type="FunFam" id="3.40.366.10:FF:000002">
    <property type="entry name" value="Probable polyketide synthase 2"/>
    <property type="match status" value="1"/>
</dbReference>
<evidence type="ECO:0000256" key="3">
    <source>
        <dbReference type="ARBA" id="ARBA00022450"/>
    </source>
</evidence>
<dbReference type="InterPro" id="IPR014043">
    <property type="entry name" value="Acyl_transferase_dom"/>
</dbReference>
<dbReference type="Pfam" id="PF02801">
    <property type="entry name" value="Ketoacyl-synt_C"/>
    <property type="match status" value="1"/>
</dbReference>
<dbReference type="Gene3D" id="3.30.70.3290">
    <property type="match status" value="1"/>
</dbReference>
<dbReference type="InterPro" id="IPR036736">
    <property type="entry name" value="ACP-like_sf"/>
</dbReference>
<dbReference type="Pfam" id="PF00109">
    <property type="entry name" value="ketoacyl-synt"/>
    <property type="match status" value="1"/>
</dbReference>
<proteinExistence type="predicted"/>
<dbReference type="Pfam" id="PF08990">
    <property type="entry name" value="Docking"/>
    <property type="match status" value="1"/>
</dbReference>
<dbReference type="InterPro" id="IPR049552">
    <property type="entry name" value="PKS_DH_N"/>
</dbReference>
<dbReference type="InterPro" id="IPR010080">
    <property type="entry name" value="Thioester_reductase-like_dom"/>
</dbReference>
<dbReference type="InterPro" id="IPR049551">
    <property type="entry name" value="PKS_DH_C"/>
</dbReference>
<dbReference type="SUPFAM" id="SSF51735">
    <property type="entry name" value="NAD(P)-binding Rossmann-fold domains"/>
    <property type="match status" value="3"/>
</dbReference>
<dbReference type="PANTHER" id="PTHR43775">
    <property type="entry name" value="FATTY ACID SYNTHASE"/>
    <property type="match status" value="1"/>
</dbReference>
<evidence type="ECO:0000259" key="12">
    <source>
        <dbReference type="PROSITE" id="PS52004"/>
    </source>
</evidence>
<keyword evidence="5" id="KW-0808">Transferase</keyword>
<dbReference type="Pfam" id="PF07993">
    <property type="entry name" value="NAD_binding_4"/>
    <property type="match status" value="1"/>
</dbReference>
<dbReference type="InterPro" id="IPR016036">
    <property type="entry name" value="Malonyl_transacylase_ACP-bd"/>
</dbReference>
<dbReference type="PROSITE" id="PS50075">
    <property type="entry name" value="CARRIER"/>
    <property type="match status" value="1"/>
</dbReference>
<name>A0A0S2RRF2_9ACTN</name>
<accession>A0A0S2RRF2</accession>
<evidence type="ECO:0000256" key="7">
    <source>
        <dbReference type="ARBA" id="ARBA00023268"/>
    </source>
</evidence>
<dbReference type="Pfam" id="PF14765">
    <property type="entry name" value="PS-DH"/>
    <property type="match status" value="1"/>
</dbReference>
<dbReference type="Pfam" id="PF22953">
    <property type="entry name" value="SpnB_Rossmann"/>
    <property type="match status" value="1"/>
</dbReference>
<evidence type="ECO:0000256" key="2">
    <source>
        <dbReference type="ARBA" id="ARBA00004792"/>
    </source>
</evidence>
<dbReference type="GO" id="GO:0004315">
    <property type="term" value="F:3-oxoacyl-[acyl-carrier-protein] synthase activity"/>
    <property type="evidence" value="ECO:0007669"/>
    <property type="project" value="InterPro"/>
</dbReference>
<dbReference type="SMART" id="SM01294">
    <property type="entry name" value="PKS_PP_betabranch"/>
    <property type="match status" value="1"/>
</dbReference>
<dbReference type="InterPro" id="IPR032821">
    <property type="entry name" value="PKS_assoc"/>
</dbReference>
<dbReference type="PROSITE" id="PS00012">
    <property type="entry name" value="PHOSPHOPANTETHEINE"/>
    <property type="match status" value="1"/>
</dbReference>
<dbReference type="SUPFAM" id="SSF52151">
    <property type="entry name" value="FabD/lysophospholipase-like"/>
    <property type="match status" value="1"/>
</dbReference>
<feature type="domain" description="PKS/mFAS DH" evidence="13">
    <location>
        <begin position="926"/>
        <end position="1186"/>
    </location>
</feature>
<dbReference type="Pfam" id="PF21089">
    <property type="entry name" value="PKS_DH_N"/>
    <property type="match status" value="1"/>
</dbReference>
<dbReference type="SMART" id="SM00826">
    <property type="entry name" value="PKS_DH"/>
    <property type="match status" value="1"/>
</dbReference>
<dbReference type="InterPro" id="IPR013968">
    <property type="entry name" value="PKS_KR"/>
</dbReference>
<keyword evidence="3" id="KW-0596">Phosphopantetheine</keyword>
<dbReference type="Gene3D" id="3.10.129.110">
    <property type="entry name" value="Polyketide synthase dehydratase"/>
    <property type="match status" value="1"/>
</dbReference>
<evidence type="ECO:0000256" key="6">
    <source>
        <dbReference type="ARBA" id="ARBA00023194"/>
    </source>
</evidence>
<dbReference type="InterPro" id="IPR018201">
    <property type="entry name" value="Ketoacyl_synth_AS"/>
</dbReference>
<dbReference type="PANTHER" id="PTHR43775:SF51">
    <property type="entry name" value="INACTIVE PHENOLPHTHIOCEROL SYNTHESIS POLYKETIDE SYNTHASE TYPE I PKS1-RELATED"/>
    <property type="match status" value="1"/>
</dbReference>
<dbReference type="InterPro" id="IPR020807">
    <property type="entry name" value="PKS_DH"/>
</dbReference>
<evidence type="ECO:0000256" key="8">
    <source>
        <dbReference type="ARBA" id="ARBA00023315"/>
    </source>
</evidence>
<dbReference type="InterPro" id="IPR006162">
    <property type="entry name" value="Ppantetheine_attach_site"/>
</dbReference>
<sequence length="2138" mass="226689">MSDEQKALEYLKWVTSDLKKTRQRLAEVEAAQHEPLAIVGMACRFPGDVTSPEDLWRLVAEEGDAITEFPTDRGWDIAGRYDPEPGKPGKTYTRHGGFIRDAAEFDPEFFRISPREATAMDPQQRLLLETSWEAVERAGIAPSTLRGAPVGVFTGIAAQTYNLTLDQEEYAGYLATGVLGSIASGRISYTFGFEGPAVTLDTACSSSLVAMHMAAQSLRSGECDLALAGGATVAASMDGWLEFSRQGNLASDGRCKAFSATADGTGWSEGVGVLLLERLSDAQRNGRQVLAVIRGSAVNQDGASNGLTAPNGPAQERVIRAALNDAGLTARDVDVVEAHGTGTTLGDPIEAQAVLATYGQDRPADQPLYLGSLKSNIGHTQAAAGVSGVIKMVEALRRGVAPKTLHVDEPSPHVEWDSGAVELLTENRAWPERGRPRRAGVSSFGISGTNAHVIVEQAPEVDLAVPVVGSDVVPWVLSGRTDEAVREQAARLAEWIAQVPELDVAGVGSTLATARSRFERGTVVVGADREELLTALAEVADGRTQPVGPAGSGVGMLFAGQGGQRPGMGRELYAAYPVFAAAVDDVLTAVDKELTGFVDHPVRDVLLGDTDPDLLNQTVYTQTALFAIEVGLHRLLESWGARPDWLVGHSIGEIAAAHIAGVFTLEDAARLVAARGRLMQALPEGGVMAAVEATEADVLPLLDDAVGLAAVNGPTSVVISGAHTAVERVLAHFENTGHRVKRLKVSHAFHSPLMEPMLNDFAAIVEGLTYQEPSIPIVSTVTGLPVEPDTLTDPAYWVRHVRNTVRYHDAITHLADQHIGGYIEIGPNGVLVAQTRHILDAADREGHLVLPTLRAGQSEARTALTALTTLHLAGTGLTPDWQTVLGRHATALTDLPTYPFQRRRYWLNASSLSGDPADLALSPSGHALLGVAVYPAGSDTALFTGRLSTVTQPWLVDRTAPEGGAVPHGVLVDLALHVSDQLDCDVLRELTVETPMLLSDRDGGALHVQVAVAAPDADGVRTLTVHSRPDDSDSVWTLHATGAVHRGAPETGRSDAEWPGSGAETVDPGTALPQGVTAMWRRGEEILAEIALPDELTASVADFGIHPLLVDSALRVAPSEEADGDDGAPYRWTGVRLHAVGGTKLRVLLTPRGDGVFALHVGDAAGQPVLTVESVTLRSGVLRSGVLRSLAPGTGGVQRSGSQQSVVLRPTPSRAATKDSLFRITWSPTMLPAVDGDAANVLVRPVPPALPDADPVAAAHTAALNALALVQEWLADERQAETRLIVLTAGAVPVEEGAPVDVTHATVWGLLRSAQAEHPGRLVLVDGETGSEPERRDVLAAAELGEPQVALRGGRAFVPRMTRLPVSDGAAPWTTEGTVLITGGTGSLGAATARHLVHHHGIKHLLLTSRRGPHAEGATELHTELTQAGAHITITACDTTNPSQLADLLTTIPTHTPLTAIIHTAGTLDDSVITTMTPTQLHNVLRPKVDAAWNLHHQTQHLNLTAFVLYSSVAGVLGTPGQANYAAANSFLDALAQHRTTHHQPATSIAWGLWADTSGMTRHLSDTQLNRMAREGMRLLPTDLGMELLDTATGTDHPSVIALPVDLAAARTHPRQPAVLRALTRVRHRPVAVADDGPAGASLGLDGLAGLDEWERHRVLLDLVIEQATAALGRRPDAPIRADQSFQDVGVDSLTAVELRNRLSQAVGLPLPAGLVFDHPTPEDLTQRLLADVAGGSADPRSTVDFAAEIRLAPDIVAVPDVHLTDDPRHILLTGATGFLGSFLLRDLLRSTSARIHCLVRGADASDARARLTAAAAWYETGADLDFDRIDIAVGDLAEPALGLDEAAFDELARNVDVVYHAGASVNWLYPYEALRPANIAGTEEVLRLAARHRTVPVHYISSTGVYAQEPAEGRRIAVDDPIGPPELLSNGYRQAKWVAEGIIGIARSRGIPVSVYRVDVVSGDQVNGACQTQDFVWLSIRGMLEAGAAPAGISGFFHPTPVDYVSAAIRWLSSRVTGVGDTFNLSNPHRLHFAEVVERLRALGHTLVDLDPAEWSRSVRKDPENSLLPLLDVFEAAIAGTGGYPDIDTDGTEAALAGSGIDCPQVTGDLLVRYLTFFTEKGYFPNPDRDGAVSVEA</sequence>
<dbReference type="SMART" id="SM00825">
    <property type="entry name" value="PKS_KS"/>
    <property type="match status" value="1"/>
</dbReference>
<dbReference type="InterPro" id="IPR055123">
    <property type="entry name" value="SpnB-like_Rossmann"/>
</dbReference>
<dbReference type="InterPro" id="IPR014030">
    <property type="entry name" value="Ketoacyl_synth_N"/>
</dbReference>
<dbReference type="InterPro" id="IPR042104">
    <property type="entry name" value="PKS_dehydratase_sf"/>
</dbReference>
<dbReference type="CDD" id="cd08956">
    <property type="entry name" value="KR_3_FAS_SDR_x"/>
    <property type="match status" value="1"/>
</dbReference>
<feature type="region of interest" description="N-terminal hotdog fold" evidence="9">
    <location>
        <begin position="926"/>
        <end position="1051"/>
    </location>
</feature>
<dbReference type="InterPro" id="IPR013120">
    <property type="entry name" value="FAR_NAD-bd"/>
</dbReference>
<keyword evidence="6" id="KW-0045">Antibiotic biosynthesis</keyword>
<dbReference type="NCBIfam" id="TIGR01746">
    <property type="entry name" value="Thioester-redct"/>
    <property type="match status" value="1"/>
</dbReference>
<dbReference type="Gene3D" id="3.40.47.10">
    <property type="match status" value="1"/>
</dbReference>
<dbReference type="InterPro" id="IPR020806">
    <property type="entry name" value="PKS_PP-bd"/>
</dbReference>
<dbReference type="SMART" id="SM00823">
    <property type="entry name" value="PKS_PP"/>
    <property type="match status" value="1"/>
</dbReference>
<evidence type="ECO:0000313" key="14">
    <source>
        <dbReference type="EMBL" id="ALP32042.1"/>
    </source>
</evidence>
<organism evidence="14">
    <name type="scientific">Streptomyces sp. NCIB 11649</name>
    <dbReference type="NCBI Taxonomy" id="1756463"/>
    <lineage>
        <taxon>Bacteria</taxon>
        <taxon>Bacillati</taxon>
        <taxon>Actinomycetota</taxon>
        <taxon>Actinomycetes</taxon>
        <taxon>Kitasatosporales</taxon>
        <taxon>Streptomycetaceae</taxon>
        <taxon>Streptomyces</taxon>
    </lineage>
</organism>
<feature type="domain" description="Carrier" evidence="11">
    <location>
        <begin position="1658"/>
        <end position="1733"/>
    </location>
</feature>
<dbReference type="GO" id="GO:0033068">
    <property type="term" value="P:macrolide biosynthetic process"/>
    <property type="evidence" value="ECO:0007669"/>
    <property type="project" value="UniProtKB-ARBA"/>
</dbReference>
<dbReference type="Gene3D" id="3.40.50.720">
    <property type="entry name" value="NAD(P)-binding Rossmann-like Domain"/>
    <property type="match status" value="2"/>
</dbReference>
<keyword evidence="4" id="KW-0597">Phosphoprotein</keyword>
<evidence type="ECO:0000256" key="1">
    <source>
        <dbReference type="ARBA" id="ARBA00001957"/>
    </source>
</evidence>
<dbReference type="InterPro" id="IPR016035">
    <property type="entry name" value="Acyl_Trfase/lysoPLipase"/>
</dbReference>
<evidence type="ECO:0000256" key="9">
    <source>
        <dbReference type="PROSITE-ProRule" id="PRU01363"/>
    </source>
</evidence>
<dbReference type="SUPFAM" id="SSF53901">
    <property type="entry name" value="Thiolase-like"/>
    <property type="match status" value="1"/>
</dbReference>
<dbReference type="InterPro" id="IPR016039">
    <property type="entry name" value="Thiolase-like"/>
</dbReference>
<evidence type="ECO:0000259" key="13">
    <source>
        <dbReference type="PROSITE" id="PS52019"/>
    </source>
</evidence>
<dbReference type="InterPro" id="IPR014031">
    <property type="entry name" value="Ketoacyl_synth_C"/>
</dbReference>
<feature type="domain" description="Ketosynthase family 3 (KS3)" evidence="12">
    <location>
        <begin position="33"/>
        <end position="457"/>
    </location>
</feature>
<dbReference type="GO" id="GO:0006633">
    <property type="term" value="P:fatty acid biosynthetic process"/>
    <property type="evidence" value="ECO:0007669"/>
    <property type="project" value="InterPro"/>
</dbReference>
<dbReference type="InterPro" id="IPR015083">
    <property type="entry name" value="NorB/c/GfsB-D-like_docking"/>
</dbReference>
<dbReference type="GO" id="GO:0004312">
    <property type="term" value="F:fatty acid synthase activity"/>
    <property type="evidence" value="ECO:0007669"/>
    <property type="project" value="TreeGrafter"/>
</dbReference>
<dbReference type="FunFam" id="1.10.1200.10:FF:000007">
    <property type="entry name" value="Probable polyketide synthase pks17"/>
    <property type="match status" value="1"/>
</dbReference>
<dbReference type="SUPFAM" id="SSF47336">
    <property type="entry name" value="ACP-like"/>
    <property type="match status" value="1"/>
</dbReference>
<dbReference type="PROSITE" id="PS00606">
    <property type="entry name" value="KS3_1"/>
    <property type="match status" value="1"/>
</dbReference>
<dbReference type="InterPro" id="IPR050091">
    <property type="entry name" value="PKS_NRPS_Biosynth_Enz"/>
</dbReference>
<reference evidence="14" key="1">
    <citation type="journal article" date="2015" name="Org. Lett.">
        <title>Identification of the Polyketide Biosynthetic Machinery for the Indolizidine Alkaloid Cyclizidine.</title>
        <authorList>
            <person name="Huang W."/>
            <person name="Kim S.J."/>
            <person name="Liu J."/>
            <person name="Zhang W."/>
        </authorList>
    </citation>
    <scope>NUCLEOTIDE SEQUENCE</scope>
    <source>
        <strain evidence="14">NCIB 11649</strain>
    </source>
</reference>
<dbReference type="Pfam" id="PF08659">
    <property type="entry name" value="KR"/>
    <property type="match status" value="1"/>
</dbReference>
<evidence type="ECO:0000256" key="4">
    <source>
        <dbReference type="ARBA" id="ARBA00022553"/>
    </source>
</evidence>
<dbReference type="InterPro" id="IPR036291">
    <property type="entry name" value="NAD(P)-bd_dom_sf"/>
</dbReference>
<dbReference type="GO" id="GO:0031177">
    <property type="term" value="F:phosphopantetheine binding"/>
    <property type="evidence" value="ECO:0007669"/>
    <property type="project" value="InterPro"/>
</dbReference>
<dbReference type="PROSITE" id="PS52019">
    <property type="entry name" value="PKS_MFAS_DH"/>
    <property type="match status" value="1"/>
</dbReference>
<feature type="region of interest" description="C-terminal hotdog fold" evidence="9">
    <location>
        <begin position="1063"/>
        <end position="1186"/>
    </location>
</feature>
<dbReference type="CDD" id="cd00833">
    <property type="entry name" value="PKS"/>
    <property type="match status" value="1"/>
</dbReference>
<dbReference type="Gene3D" id="3.40.366.10">
    <property type="entry name" value="Malonyl-Coenzyme A Acyl Carrier Protein, domain 2"/>
    <property type="match status" value="1"/>
</dbReference>
<dbReference type="CDD" id="cd05235">
    <property type="entry name" value="SDR_e1"/>
    <property type="match status" value="1"/>
</dbReference>
<dbReference type="InterPro" id="IPR049900">
    <property type="entry name" value="PKS_mFAS_DH"/>
</dbReference>
<feature type="region of interest" description="Disordered" evidence="10">
    <location>
        <begin position="1044"/>
        <end position="1070"/>
    </location>
</feature>
<evidence type="ECO:0000259" key="11">
    <source>
        <dbReference type="PROSITE" id="PS50075"/>
    </source>
</evidence>
<dbReference type="PROSITE" id="PS52004">
    <property type="entry name" value="KS3_2"/>
    <property type="match status" value="1"/>
</dbReference>
<dbReference type="InterPro" id="IPR020841">
    <property type="entry name" value="PKS_Beta-ketoAc_synthase_dom"/>
</dbReference>
<gene>
    <name evidence="14" type="primary">cycB</name>
</gene>
<comment type="pathway">
    <text evidence="2">Antibiotic biosynthesis.</text>
</comment>
<dbReference type="SMART" id="SM00822">
    <property type="entry name" value="PKS_KR"/>
    <property type="match status" value="1"/>
</dbReference>
<comment type="cofactor">
    <cofactor evidence="1">
        <name>pantetheine 4'-phosphate</name>
        <dbReference type="ChEBI" id="CHEBI:47942"/>
    </cofactor>
</comment>
<evidence type="ECO:0000256" key="10">
    <source>
        <dbReference type="SAM" id="MobiDB-lite"/>
    </source>
</evidence>
<comment type="caution">
    <text evidence="9">Lacks conserved residue(s) required for the propagation of feature annotation.</text>
</comment>
<dbReference type="EMBL" id="KT327068">
    <property type="protein sequence ID" value="ALP32042.1"/>
    <property type="molecule type" value="Genomic_DNA"/>
</dbReference>
<dbReference type="SMART" id="SM00827">
    <property type="entry name" value="PKS_AT"/>
    <property type="match status" value="1"/>
</dbReference>
<dbReference type="FunFam" id="3.40.47.10:FF:000019">
    <property type="entry name" value="Polyketide synthase type I"/>
    <property type="match status" value="1"/>
</dbReference>
<protein>
    <submittedName>
        <fullName evidence="14">CycB</fullName>
    </submittedName>
</protein>
<dbReference type="Pfam" id="PF00550">
    <property type="entry name" value="PP-binding"/>
    <property type="match status" value="1"/>
</dbReference>
<keyword evidence="7" id="KW-0511">Multifunctional enzyme</keyword>
<dbReference type="InterPro" id="IPR057326">
    <property type="entry name" value="KR_dom"/>
</dbReference>
<keyword evidence="8" id="KW-0012">Acyltransferase</keyword>
<dbReference type="InterPro" id="IPR001227">
    <property type="entry name" value="Ac_transferase_dom_sf"/>
</dbReference>
<dbReference type="Pfam" id="PF16197">
    <property type="entry name" value="KAsynt_C_assoc"/>
    <property type="match status" value="1"/>
</dbReference>